<evidence type="ECO:0000313" key="3">
    <source>
        <dbReference type="Proteomes" id="UP000230553"/>
    </source>
</evidence>
<gene>
    <name evidence="2" type="ORF">COY31_00875</name>
</gene>
<reference evidence="3" key="1">
    <citation type="submission" date="2017-09" db="EMBL/GenBank/DDBJ databases">
        <title>Depth-based differentiation of microbial function through sediment-hosted aquifers and enrichment of novel symbionts in the deep terrestrial subsurface.</title>
        <authorList>
            <person name="Probst A.J."/>
            <person name="Ladd B."/>
            <person name="Jarett J.K."/>
            <person name="Geller-Mcgrath D.E."/>
            <person name="Sieber C.M.K."/>
            <person name="Emerson J.B."/>
            <person name="Anantharaman K."/>
            <person name="Thomas B.C."/>
            <person name="Malmstrom R."/>
            <person name="Stieglmeier M."/>
            <person name="Klingl A."/>
            <person name="Woyke T."/>
            <person name="Ryan C.M."/>
            <person name="Banfield J.F."/>
        </authorList>
    </citation>
    <scope>NUCLEOTIDE SEQUENCE [LARGE SCALE GENOMIC DNA]</scope>
</reference>
<proteinExistence type="predicted"/>
<evidence type="ECO:0000313" key="2">
    <source>
        <dbReference type="EMBL" id="PIZ45189.1"/>
    </source>
</evidence>
<comment type="caution">
    <text evidence="2">The sequence shown here is derived from an EMBL/GenBank/DDBJ whole genome shotgun (WGS) entry which is preliminary data.</text>
</comment>
<protein>
    <submittedName>
        <fullName evidence="2">Uncharacterized protein</fullName>
    </submittedName>
</protein>
<name>A0A2M7THC4_9BACT</name>
<keyword evidence="1" id="KW-0812">Transmembrane</keyword>
<feature type="transmembrane region" description="Helical" evidence="1">
    <location>
        <begin position="12"/>
        <end position="35"/>
    </location>
</feature>
<keyword evidence="1" id="KW-0472">Membrane</keyword>
<dbReference type="EMBL" id="PFNM01000016">
    <property type="protein sequence ID" value="PIZ45189.1"/>
    <property type="molecule type" value="Genomic_DNA"/>
</dbReference>
<organism evidence="2 3">
    <name type="scientific">Candidatus Wolfebacteria bacterium CG_4_10_14_0_2_um_filter_39_18</name>
    <dbReference type="NCBI Taxonomy" id="1975061"/>
    <lineage>
        <taxon>Bacteria</taxon>
        <taxon>Candidatus Wolfeibacteriota</taxon>
    </lineage>
</organism>
<sequence length="95" mass="10917">MAIIIEEEKRRINWFPLILAVSLFVMVVSLVYYLFFAPTPLIEKVISQNIQTLKELSGIKLNPEEVVNNPKFQVLRQYVNPVETGSPGKNNPFLK</sequence>
<keyword evidence="1" id="KW-1133">Transmembrane helix</keyword>
<dbReference type="Proteomes" id="UP000230553">
    <property type="component" value="Unassembled WGS sequence"/>
</dbReference>
<dbReference type="AlphaFoldDB" id="A0A2M7THC4"/>
<evidence type="ECO:0000256" key="1">
    <source>
        <dbReference type="SAM" id="Phobius"/>
    </source>
</evidence>
<accession>A0A2M7THC4</accession>